<dbReference type="InterPro" id="IPR051782">
    <property type="entry name" value="ABC_Transporter_VariousFunc"/>
</dbReference>
<keyword evidence="1" id="KW-0813">Transport</keyword>
<dbReference type="PANTHER" id="PTHR42939">
    <property type="entry name" value="ABC TRANSPORTER ATP-BINDING PROTEIN ALBC-RELATED"/>
    <property type="match status" value="1"/>
</dbReference>
<organism evidence="4 5">
    <name type="scientific">Gigaspora margarita</name>
    <dbReference type="NCBI Taxonomy" id="4874"/>
    <lineage>
        <taxon>Eukaryota</taxon>
        <taxon>Fungi</taxon>
        <taxon>Fungi incertae sedis</taxon>
        <taxon>Mucoromycota</taxon>
        <taxon>Glomeromycotina</taxon>
        <taxon>Glomeromycetes</taxon>
        <taxon>Diversisporales</taxon>
        <taxon>Gigasporaceae</taxon>
        <taxon>Gigaspora</taxon>
    </lineage>
</organism>
<protein>
    <submittedName>
        <fullName evidence="4">11651_t:CDS:1</fullName>
    </submittedName>
</protein>
<comment type="caution">
    <text evidence="4">The sequence shown here is derived from an EMBL/GenBank/DDBJ whole genome shotgun (WGS) entry which is preliminary data.</text>
</comment>
<dbReference type="EMBL" id="CAJVQB010091657">
    <property type="protein sequence ID" value="CAG8848359.1"/>
    <property type="molecule type" value="Genomic_DNA"/>
</dbReference>
<dbReference type="PANTHER" id="PTHR42939:SF1">
    <property type="entry name" value="ABC TRANSPORTER ATP-BINDING PROTEIN ALBC-RELATED"/>
    <property type="match status" value="1"/>
</dbReference>
<feature type="non-terminal residue" evidence="4">
    <location>
        <position position="99"/>
    </location>
</feature>
<dbReference type="Gene3D" id="3.40.50.300">
    <property type="entry name" value="P-loop containing nucleotide triphosphate hydrolases"/>
    <property type="match status" value="1"/>
</dbReference>
<evidence type="ECO:0000256" key="2">
    <source>
        <dbReference type="ARBA" id="ARBA00022741"/>
    </source>
</evidence>
<sequence>MDEPFNGLDPTKRTLLANRIKEVKKQGGTILISTHILSDLQELADEITGTIVHLKIYDNFRASELPRTVIFVRKLVLSTFCFGKLVTNQETQGVAKMVA</sequence>
<evidence type="ECO:0000256" key="3">
    <source>
        <dbReference type="ARBA" id="ARBA00022840"/>
    </source>
</evidence>
<evidence type="ECO:0000313" key="5">
    <source>
        <dbReference type="Proteomes" id="UP000789901"/>
    </source>
</evidence>
<proteinExistence type="predicted"/>
<reference evidence="4 5" key="1">
    <citation type="submission" date="2021-06" db="EMBL/GenBank/DDBJ databases">
        <authorList>
            <person name="Kallberg Y."/>
            <person name="Tangrot J."/>
            <person name="Rosling A."/>
        </authorList>
    </citation>
    <scope>NUCLEOTIDE SEQUENCE [LARGE SCALE GENOMIC DNA]</scope>
    <source>
        <strain evidence="4 5">120-4 pot B 10/14</strain>
    </source>
</reference>
<keyword evidence="2" id="KW-0547">Nucleotide-binding</keyword>
<dbReference type="InterPro" id="IPR027417">
    <property type="entry name" value="P-loop_NTPase"/>
</dbReference>
<dbReference type="SUPFAM" id="SSF52540">
    <property type="entry name" value="P-loop containing nucleoside triphosphate hydrolases"/>
    <property type="match status" value="1"/>
</dbReference>
<evidence type="ECO:0000313" key="4">
    <source>
        <dbReference type="EMBL" id="CAG8848359.1"/>
    </source>
</evidence>
<name>A0ABN7X547_GIGMA</name>
<accession>A0ABN7X547</accession>
<keyword evidence="5" id="KW-1185">Reference proteome</keyword>
<evidence type="ECO:0000256" key="1">
    <source>
        <dbReference type="ARBA" id="ARBA00022448"/>
    </source>
</evidence>
<dbReference type="Proteomes" id="UP000789901">
    <property type="component" value="Unassembled WGS sequence"/>
</dbReference>
<keyword evidence="3" id="KW-0067">ATP-binding</keyword>
<gene>
    <name evidence="4" type="ORF">GMARGA_LOCUS39142</name>
</gene>